<keyword evidence="12" id="KW-1185">Reference proteome</keyword>
<dbReference type="RefSeq" id="WP_251810376.1">
    <property type="nucleotide sequence ID" value="NZ_CP101527.1"/>
</dbReference>
<evidence type="ECO:0000256" key="8">
    <source>
        <dbReference type="ARBA" id="ARBA00023027"/>
    </source>
</evidence>
<sequence length="406" mass="43321">MSTGKNSVVIIGAGHAGLTLAREIRANCKTTEITIISREAIRGYYKPNLSKALSVNKTPNQLVMKQADTIAEELNANLLAQFTVIDVDAERKEVKGLFNNSEESHVLTIPYDSLVLATGASPIRLPIERAAITPLLSINNLEDYEVFRARIKNKKKILIIGAGFVGCELASDLISNGFNVEIIDQCEWPLQRSMPEVMGTEIKKAMAEQGVSWHLGVTLLSVAKGAQGVLAGSLSDGTTIQFDEVVSAVGLVPNTRIARDAGVAVQRGIAVDSFSQTNQPDIYALGDCVEYLGVTLPFIAPATHAAKALAKTITGTKTALMLPALPVAVKLSACPTVVCPPLINKGIWQVQGSGMSLEAHFINEQGELSGFALTGQCVSKKSQLASECLPILSSVTDLHAERYEVA</sequence>
<dbReference type="Pfam" id="PF07992">
    <property type="entry name" value="Pyr_redox_2"/>
    <property type="match status" value="1"/>
</dbReference>
<dbReference type="GO" id="GO:0005737">
    <property type="term" value="C:cytoplasm"/>
    <property type="evidence" value="ECO:0007669"/>
    <property type="project" value="UniProtKB-SubCell"/>
</dbReference>
<dbReference type="InterPro" id="IPR036188">
    <property type="entry name" value="FAD/NAD-bd_sf"/>
</dbReference>
<name>A0A9E8HIC0_9ALTE</name>
<dbReference type="PRINTS" id="PR00411">
    <property type="entry name" value="PNDRDTASEI"/>
</dbReference>
<evidence type="ECO:0000256" key="5">
    <source>
        <dbReference type="ARBA" id="ARBA00022630"/>
    </source>
</evidence>
<dbReference type="Proteomes" id="UP001164472">
    <property type="component" value="Chromosome"/>
</dbReference>
<evidence type="ECO:0000259" key="9">
    <source>
        <dbReference type="Pfam" id="PF07992"/>
    </source>
</evidence>
<evidence type="ECO:0000256" key="1">
    <source>
        <dbReference type="ARBA" id="ARBA00001974"/>
    </source>
</evidence>
<dbReference type="Gene3D" id="3.50.50.60">
    <property type="entry name" value="FAD/NAD(P)-binding domain"/>
    <property type="match status" value="2"/>
</dbReference>
<evidence type="ECO:0000256" key="2">
    <source>
        <dbReference type="ARBA" id="ARBA00004496"/>
    </source>
</evidence>
<proteinExistence type="inferred from homology"/>
<feature type="domain" description="FAD/NAD(P)-binding" evidence="9">
    <location>
        <begin position="7"/>
        <end position="293"/>
    </location>
</feature>
<gene>
    <name evidence="11" type="ORF">NNL22_18310</name>
</gene>
<dbReference type="KEGG" id="asem:NNL22_18310"/>
<dbReference type="Pfam" id="PF18113">
    <property type="entry name" value="Rbx_binding"/>
    <property type="match status" value="1"/>
</dbReference>
<dbReference type="InterPro" id="IPR041364">
    <property type="entry name" value="Rbx-bd"/>
</dbReference>
<evidence type="ECO:0000256" key="4">
    <source>
        <dbReference type="ARBA" id="ARBA00022490"/>
    </source>
</evidence>
<dbReference type="PANTHER" id="PTHR43429">
    <property type="entry name" value="PYRIDINE NUCLEOTIDE-DISULFIDE OXIDOREDUCTASE DOMAIN-CONTAINING"/>
    <property type="match status" value="1"/>
</dbReference>
<keyword evidence="6" id="KW-0274">FAD</keyword>
<keyword evidence="7" id="KW-0560">Oxidoreductase</keyword>
<protein>
    <submittedName>
        <fullName evidence="11">FAD-dependent oxidoreductase</fullName>
    </submittedName>
</protein>
<dbReference type="PANTHER" id="PTHR43429:SF3">
    <property type="entry name" value="NITRITE REDUCTASE [NAD(P)H]"/>
    <property type="match status" value="1"/>
</dbReference>
<dbReference type="Gene3D" id="3.30.390.120">
    <property type="match status" value="1"/>
</dbReference>
<comment type="cofactor">
    <cofactor evidence="1">
        <name>FAD</name>
        <dbReference type="ChEBI" id="CHEBI:57692"/>
    </cofactor>
</comment>
<comment type="subcellular location">
    <subcellularLocation>
        <location evidence="2">Cytoplasm</location>
    </subcellularLocation>
</comment>
<evidence type="ECO:0000313" key="11">
    <source>
        <dbReference type="EMBL" id="UZW74949.1"/>
    </source>
</evidence>
<dbReference type="InterPro" id="IPR050260">
    <property type="entry name" value="FAD-bd_OxRdtase"/>
</dbReference>
<dbReference type="PRINTS" id="PR00368">
    <property type="entry name" value="FADPNR"/>
</dbReference>
<feature type="domain" description="Rubredoxin binding" evidence="10">
    <location>
        <begin position="320"/>
        <end position="387"/>
    </location>
</feature>
<evidence type="ECO:0000256" key="6">
    <source>
        <dbReference type="ARBA" id="ARBA00022827"/>
    </source>
</evidence>
<evidence type="ECO:0000256" key="7">
    <source>
        <dbReference type="ARBA" id="ARBA00023002"/>
    </source>
</evidence>
<keyword evidence="5" id="KW-0285">Flavoprotein</keyword>
<accession>A0A9E8HIC0</accession>
<evidence type="ECO:0000259" key="10">
    <source>
        <dbReference type="Pfam" id="PF18113"/>
    </source>
</evidence>
<keyword evidence="8" id="KW-0520">NAD</keyword>
<dbReference type="GO" id="GO:0016491">
    <property type="term" value="F:oxidoreductase activity"/>
    <property type="evidence" value="ECO:0007669"/>
    <property type="project" value="UniProtKB-KW"/>
</dbReference>
<dbReference type="EMBL" id="CP101527">
    <property type="protein sequence ID" value="UZW74949.1"/>
    <property type="molecule type" value="Genomic_DNA"/>
</dbReference>
<dbReference type="SUPFAM" id="SSF51905">
    <property type="entry name" value="FAD/NAD(P)-binding domain"/>
    <property type="match status" value="1"/>
</dbReference>
<organism evidence="11 12">
    <name type="scientific">Alkalimarinus sediminis</name>
    <dbReference type="NCBI Taxonomy" id="1632866"/>
    <lineage>
        <taxon>Bacteria</taxon>
        <taxon>Pseudomonadati</taxon>
        <taxon>Pseudomonadota</taxon>
        <taxon>Gammaproteobacteria</taxon>
        <taxon>Alteromonadales</taxon>
        <taxon>Alteromonadaceae</taxon>
        <taxon>Alkalimarinus</taxon>
    </lineage>
</organism>
<reference evidence="11" key="1">
    <citation type="submission" date="2022-07" db="EMBL/GenBank/DDBJ databases">
        <title>Alkalimarinus sp. nov., isolated from gut of a Alitta virens.</title>
        <authorList>
            <person name="Yang A.I."/>
            <person name="Shin N.-R."/>
        </authorList>
    </citation>
    <scope>NUCLEOTIDE SEQUENCE</scope>
    <source>
        <strain evidence="11">FA028</strain>
    </source>
</reference>
<comment type="similarity">
    <text evidence="3">Belongs to the FAD-dependent oxidoreductase family.</text>
</comment>
<evidence type="ECO:0000313" key="12">
    <source>
        <dbReference type="Proteomes" id="UP001164472"/>
    </source>
</evidence>
<dbReference type="AlphaFoldDB" id="A0A9E8HIC0"/>
<evidence type="ECO:0000256" key="3">
    <source>
        <dbReference type="ARBA" id="ARBA00006442"/>
    </source>
</evidence>
<dbReference type="InterPro" id="IPR023753">
    <property type="entry name" value="FAD/NAD-binding_dom"/>
</dbReference>
<keyword evidence="4" id="KW-0963">Cytoplasm</keyword>